<gene>
    <name evidence="2" type="ORF">LX32DRAFT_397720</name>
</gene>
<dbReference type="Proteomes" id="UP001232148">
    <property type="component" value="Unassembled WGS sequence"/>
</dbReference>
<evidence type="ECO:0000313" key="2">
    <source>
        <dbReference type="EMBL" id="KAK2034499.1"/>
    </source>
</evidence>
<organism evidence="2 3">
    <name type="scientific">Colletotrichum zoysiae</name>
    <dbReference type="NCBI Taxonomy" id="1216348"/>
    <lineage>
        <taxon>Eukaryota</taxon>
        <taxon>Fungi</taxon>
        <taxon>Dikarya</taxon>
        <taxon>Ascomycota</taxon>
        <taxon>Pezizomycotina</taxon>
        <taxon>Sordariomycetes</taxon>
        <taxon>Hypocreomycetidae</taxon>
        <taxon>Glomerellales</taxon>
        <taxon>Glomerellaceae</taxon>
        <taxon>Colletotrichum</taxon>
        <taxon>Colletotrichum graminicola species complex</taxon>
    </lineage>
</organism>
<name>A0AAD9M5W0_9PEZI</name>
<proteinExistence type="predicted"/>
<dbReference type="EMBL" id="MU842814">
    <property type="protein sequence ID" value="KAK2034499.1"/>
    <property type="molecule type" value="Genomic_DNA"/>
</dbReference>
<dbReference type="AlphaFoldDB" id="A0AAD9M5W0"/>
<reference evidence="2" key="1">
    <citation type="submission" date="2021-06" db="EMBL/GenBank/DDBJ databases">
        <title>Comparative genomics, transcriptomics and evolutionary studies reveal genomic signatures of adaptation to plant cell wall in hemibiotrophic fungi.</title>
        <authorList>
            <consortium name="DOE Joint Genome Institute"/>
            <person name="Baroncelli R."/>
            <person name="Diaz J.F."/>
            <person name="Benocci T."/>
            <person name="Peng M."/>
            <person name="Battaglia E."/>
            <person name="Haridas S."/>
            <person name="Andreopoulos W."/>
            <person name="Labutti K."/>
            <person name="Pangilinan J."/>
            <person name="Floch G.L."/>
            <person name="Makela M.R."/>
            <person name="Henrissat B."/>
            <person name="Grigoriev I.V."/>
            <person name="Crouch J.A."/>
            <person name="De Vries R.P."/>
            <person name="Sukno S.A."/>
            <person name="Thon M.R."/>
        </authorList>
    </citation>
    <scope>NUCLEOTIDE SEQUENCE</scope>
    <source>
        <strain evidence="2">MAFF235873</strain>
    </source>
</reference>
<protein>
    <submittedName>
        <fullName evidence="2">Uncharacterized protein</fullName>
    </submittedName>
</protein>
<evidence type="ECO:0000313" key="3">
    <source>
        <dbReference type="Proteomes" id="UP001232148"/>
    </source>
</evidence>
<sequence length="55" mass="5915">MRSSLPIVSPTVSQQAMSSPRPCPQQTRRAETNTHTSSRSPPPPAPFHNSTATCP</sequence>
<accession>A0AAD9M5W0</accession>
<keyword evidence="3" id="KW-1185">Reference proteome</keyword>
<evidence type="ECO:0000256" key="1">
    <source>
        <dbReference type="SAM" id="MobiDB-lite"/>
    </source>
</evidence>
<feature type="region of interest" description="Disordered" evidence="1">
    <location>
        <begin position="1"/>
        <end position="55"/>
    </location>
</feature>
<comment type="caution">
    <text evidence="2">The sequence shown here is derived from an EMBL/GenBank/DDBJ whole genome shotgun (WGS) entry which is preliminary data.</text>
</comment>